<dbReference type="SMART" id="SM00355">
    <property type="entry name" value="ZnF_C2H2"/>
    <property type="match status" value="7"/>
</dbReference>
<keyword evidence="14" id="KW-1185">Reference proteome</keyword>
<feature type="domain" description="C2H2-type" evidence="12">
    <location>
        <begin position="255"/>
        <end position="282"/>
    </location>
</feature>
<feature type="domain" description="C2H2-type" evidence="12">
    <location>
        <begin position="227"/>
        <end position="254"/>
    </location>
</feature>
<evidence type="ECO:0000256" key="4">
    <source>
        <dbReference type="ARBA" id="ARBA00022737"/>
    </source>
</evidence>
<dbReference type="Gene3D" id="3.30.160.60">
    <property type="entry name" value="Classic Zinc Finger"/>
    <property type="match status" value="8"/>
</dbReference>
<dbReference type="InterPro" id="IPR013087">
    <property type="entry name" value="Znf_C2H2_type"/>
</dbReference>
<name>A0A8C6XK98_NAJNA</name>
<organism evidence="13 14">
    <name type="scientific">Naja naja</name>
    <name type="common">Indian cobra</name>
    <dbReference type="NCBI Taxonomy" id="35670"/>
    <lineage>
        <taxon>Eukaryota</taxon>
        <taxon>Metazoa</taxon>
        <taxon>Chordata</taxon>
        <taxon>Craniata</taxon>
        <taxon>Vertebrata</taxon>
        <taxon>Euteleostomi</taxon>
        <taxon>Lepidosauria</taxon>
        <taxon>Squamata</taxon>
        <taxon>Bifurcata</taxon>
        <taxon>Unidentata</taxon>
        <taxon>Episquamata</taxon>
        <taxon>Toxicofera</taxon>
        <taxon>Serpentes</taxon>
        <taxon>Colubroidea</taxon>
        <taxon>Elapidae</taxon>
        <taxon>Elapinae</taxon>
        <taxon>Naja</taxon>
    </lineage>
</organism>
<evidence type="ECO:0000256" key="3">
    <source>
        <dbReference type="ARBA" id="ARBA00022723"/>
    </source>
</evidence>
<keyword evidence="4" id="KW-0677">Repeat</keyword>
<feature type="compositionally biased region" description="Polar residues" evidence="11">
    <location>
        <begin position="415"/>
        <end position="424"/>
    </location>
</feature>
<dbReference type="InterPro" id="IPR036236">
    <property type="entry name" value="Znf_C2H2_sf"/>
</dbReference>
<keyword evidence="7" id="KW-0805">Transcription regulation</keyword>
<reference evidence="13" key="1">
    <citation type="submission" date="2025-08" db="UniProtKB">
        <authorList>
            <consortium name="Ensembl"/>
        </authorList>
    </citation>
    <scope>IDENTIFICATION</scope>
</reference>
<feature type="domain" description="C2H2-type" evidence="12">
    <location>
        <begin position="199"/>
        <end position="226"/>
    </location>
</feature>
<keyword evidence="6" id="KW-0862">Zinc</keyword>
<protein>
    <recommendedName>
        <fullName evidence="12">C2H2-type domain-containing protein</fullName>
    </recommendedName>
</protein>
<evidence type="ECO:0000313" key="14">
    <source>
        <dbReference type="Proteomes" id="UP000694559"/>
    </source>
</evidence>
<evidence type="ECO:0000256" key="6">
    <source>
        <dbReference type="ARBA" id="ARBA00022833"/>
    </source>
</evidence>
<dbReference type="GO" id="GO:0008270">
    <property type="term" value="F:zinc ion binding"/>
    <property type="evidence" value="ECO:0007669"/>
    <property type="project" value="UniProtKB-KW"/>
</dbReference>
<dbReference type="FunFam" id="3.30.160.60:FF:000012">
    <property type="entry name" value="RB-associated KRAB zinc finger protein-like"/>
    <property type="match status" value="1"/>
</dbReference>
<keyword evidence="9" id="KW-0539">Nucleus</keyword>
<dbReference type="FunFam" id="3.30.160.60:FF:001270">
    <property type="entry name" value="zinc finger protein 583 isoform X1"/>
    <property type="match status" value="2"/>
</dbReference>
<dbReference type="GeneTree" id="ENSGT00940000156207"/>
<keyword evidence="3" id="KW-0479">Metal-binding</keyword>
<dbReference type="Proteomes" id="UP000694559">
    <property type="component" value="Unplaced"/>
</dbReference>
<feature type="domain" description="C2H2-type" evidence="12">
    <location>
        <begin position="330"/>
        <end position="357"/>
    </location>
</feature>
<dbReference type="Pfam" id="PF00096">
    <property type="entry name" value="zf-C2H2"/>
    <property type="match status" value="7"/>
</dbReference>
<dbReference type="FunFam" id="3.30.160.60:FF:002343">
    <property type="entry name" value="Zinc finger protein 33A"/>
    <property type="match status" value="1"/>
</dbReference>
<keyword evidence="5 10" id="KW-0863">Zinc-finger</keyword>
<evidence type="ECO:0000256" key="8">
    <source>
        <dbReference type="ARBA" id="ARBA00023163"/>
    </source>
</evidence>
<dbReference type="GO" id="GO:0000978">
    <property type="term" value="F:RNA polymerase II cis-regulatory region sequence-specific DNA binding"/>
    <property type="evidence" value="ECO:0007669"/>
    <property type="project" value="TreeGrafter"/>
</dbReference>
<evidence type="ECO:0000256" key="1">
    <source>
        <dbReference type="ARBA" id="ARBA00004123"/>
    </source>
</evidence>
<dbReference type="GO" id="GO:0001228">
    <property type="term" value="F:DNA-binding transcription activator activity, RNA polymerase II-specific"/>
    <property type="evidence" value="ECO:0007669"/>
    <property type="project" value="TreeGrafter"/>
</dbReference>
<feature type="compositionally biased region" description="Low complexity" evidence="11">
    <location>
        <begin position="128"/>
        <end position="137"/>
    </location>
</feature>
<dbReference type="FunFam" id="3.30.160.60:FF:000478">
    <property type="entry name" value="Zinc finger protein 133"/>
    <property type="match status" value="1"/>
</dbReference>
<feature type="domain" description="C2H2-type" evidence="12">
    <location>
        <begin position="302"/>
        <end position="329"/>
    </location>
</feature>
<dbReference type="PROSITE" id="PS00028">
    <property type="entry name" value="ZINC_FINGER_C2H2_1"/>
    <property type="match status" value="6"/>
</dbReference>
<dbReference type="SUPFAM" id="SSF57667">
    <property type="entry name" value="beta-beta-alpha zinc fingers"/>
    <property type="match status" value="5"/>
</dbReference>
<evidence type="ECO:0000256" key="2">
    <source>
        <dbReference type="ARBA" id="ARBA00006991"/>
    </source>
</evidence>
<evidence type="ECO:0000313" key="13">
    <source>
        <dbReference type="Ensembl" id="ENSNNAP00000015814.1"/>
    </source>
</evidence>
<dbReference type="FunFam" id="3.30.160.60:FF:000383">
    <property type="entry name" value="Uncharacterized protein"/>
    <property type="match status" value="1"/>
</dbReference>
<dbReference type="FunFam" id="3.30.160.60:FF:000575">
    <property type="entry name" value="Zinc finger protein OZF"/>
    <property type="match status" value="1"/>
</dbReference>
<sequence>MGSSTSRKARKTKPLILVTDSDWILQLHPETHKVCLPSFLSCLYLTKRQCSETFCLDFCVSRGPCCQTYGTRAGSGTLSHLCCHARAHLEEPHCACTCIATAQELIVEYLAHMHGGQPRESMKRGKLSDPPSDTSSPPRMPKRTHECSECGKSFARRSLLLTHRKVHVGSGSSQGLEGEKSFSGKNSKDLRSPPTLKPYKCDECELCFSQKSCLRTHQKIHTGEKPYQCLQCGKFFHAKTTLRNHERIHTGEKPYKCWQCGKSFSQNSSLWIHGKTHVGIKSYKCFDGSSEGLRSSTRLKPYKCEDCDLRFGLKSDLLTHQKIHTGEKPYQCLEYRNCFHEKAHLRNQEKIHTGEKPYNCWECGKSFSQISGIRHHEKIHAGIKPYKCYECGKCFTDSSSLRNMRKHTGERKMKSASNVGNVLP</sequence>
<feature type="domain" description="C2H2-type" evidence="12">
    <location>
        <begin position="386"/>
        <end position="412"/>
    </location>
</feature>
<dbReference type="Ensembl" id="ENSNNAT00000016585.1">
    <property type="protein sequence ID" value="ENSNNAP00000015814.1"/>
    <property type="gene ID" value="ENSNNAG00000010654.1"/>
</dbReference>
<feature type="domain" description="C2H2-type" evidence="12">
    <location>
        <begin position="358"/>
        <end position="385"/>
    </location>
</feature>
<keyword evidence="8" id="KW-0804">Transcription</keyword>
<proteinExistence type="inferred from homology"/>
<dbReference type="PROSITE" id="PS50157">
    <property type="entry name" value="ZINC_FINGER_C2H2_2"/>
    <property type="match status" value="8"/>
</dbReference>
<reference evidence="13" key="2">
    <citation type="submission" date="2025-09" db="UniProtKB">
        <authorList>
            <consortium name="Ensembl"/>
        </authorList>
    </citation>
    <scope>IDENTIFICATION</scope>
</reference>
<feature type="region of interest" description="Disordered" evidence="11">
    <location>
        <begin position="169"/>
        <end position="192"/>
    </location>
</feature>
<dbReference type="PANTHER" id="PTHR24393">
    <property type="entry name" value="ZINC FINGER PROTEIN"/>
    <property type="match status" value="1"/>
</dbReference>
<evidence type="ECO:0000256" key="5">
    <source>
        <dbReference type="ARBA" id="ARBA00022771"/>
    </source>
</evidence>
<comment type="similarity">
    <text evidence="2">Belongs to the krueppel C2H2-type zinc-finger protein family.</text>
</comment>
<comment type="subcellular location">
    <subcellularLocation>
        <location evidence="1">Nucleus</location>
    </subcellularLocation>
</comment>
<evidence type="ECO:0000256" key="7">
    <source>
        <dbReference type="ARBA" id="ARBA00023015"/>
    </source>
</evidence>
<feature type="region of interest" description="Disordered" evidence="11">
    <location>
        <begin position="117"/>
        <end position="146"/>
    </location>
</feature>
<dbReference type="GO" id="GO:0005634">
    <property type="term" value="C:nucleus"/>
    <property type="evidence" value="ECO:0007669"/>
    <property type="project" value="UniProtKB-SubCell"/>
</dbReference>
<feature type="region of interest" description="Disordered" evidence="11">
    <location>
        <begin position="405"/>
        <end position="424"/>
    </location>
</feature>
<dbReference type="PANTHER" id="PTHR24393:SF163">
    <property type="entry name" value="GASTRULA ZINC FINGER PROTEIN XLCGF7.1-LIKE"/>
    <property type="match status" value="1"/>
</dbReference>
<evidence type="ECO:0000259" key="12">
    <source>
        <dbReference type="PROSITE" id="PS50157"/>
    </source>
</evidence>
<evidence type="ECO:0000256" key="10">
    <source>
        <dbReference type="PROSITE-ProRule" id="PRU00042"/>
    </source>
</evidence>
<accession>A0A8C6XK98</accession>
<evidence type="ECO:0000256" key="11">
    <source>
        <dbReference type="SAM" id="MobiDB-lite"/>
    </source>
</evidence>
<dbReference type="OrthoDB" id="9041148at2759"/>
<evidence type="ECO:0000256" key="9">
    <source>
        <dbReference type="ARBA" id="ARBA00023242"/>
    </source>
</evidence>
<feature type="compositionally biased region" description="Basic and acidic residues" evidence="11">
    <location>
        <begin position="177"/>
        <end position="191"/>
    </location>
</feature>
<dbReference type="AlphaFoldDB" id="A0A8C6XK98"/>
<dbReference type="FunFam" id="3.30.160.60:FF:002005">
    <property type="entry name" value="Zinc finger protein 200"/>
    <property type="match status" value="1"/>
</dbReference>
<feature type="domain" description="C2H2-type" evidence="12">
    <location>
        <begin position="145"/>
        <end position="172"/>
    </location>
</feature>